<proteinExistence type="predicted"/>
<feature type="non-terminal residue" evidence="1">
    <location>
        <position position="1"/>
    </location>
</feature>
<organism evidence="1 2">
    <name type="scientific">Datura stramonium</name>
    <name type="common">Jimsonweed</name>
    <name type="synonym">Common thornapple</name>
    <dbReference type="NCBI Taxonomy" id="4076"/>
    <lineage>
        <taxon>Eukaryota</taxon>
        <taxon>Viridiplantae</taxon>
        <taxon>Streptophyta</taxon>
        <taxon>Embryophyta</taxon>
        <taxon>Tracheophyta</taxon>
        <taxon>Spermatophyta</taxon>
        <taxon>Magnoliopsida</taxon>
        <taxon>eudicotyledons</taxon>
        <taxon>Gunneridae</taxon>
        <taxon>Pentapetalae</taxon>
        <taxon>asterids</taxon>
        <taxon>lamiids</taxon>
        <taxon>Solanales</taxon>
        <taxon>Solanaceae</taxon>
        <taxon>Solanoideae</taxon>
        <taxon>Datureae</taxon>
        <taxon>Datura</taxon>
    </lineage>
</organism>
<accession>A0ABS8SWG1</accession>
<keyword evidence="2" id="KW-1185">Reference proteome</keyword>
<reference evidence="1 2" key="1">
    <citation type="journal article" date="2021" name="BMC Genomics">
        <title>Datura genome reveals duplications of psychoactive alkaloid biosynthetic genes and high mutation rate following tissue culture.</title>
        <authorList>
            <person name="Rajewski A."/>
            <person name="Carter-House D."/>
            <person name="Stajich J."/>
            <person name="Litt A."/>
        </authorList>
    </citation>
    <scope>NUCLEOTIDE SEQUENCE [LARGE SCALE GENOMIC DNA]</scope>
    <source>
        <strain evidence="1">AR-01</strain>
    </source>
</reference>
<comment type="caution">
    <text evidence="1">The sequence shown here is derived from an EMBL/GenBank/DDBJ whole genome shotgun (WGS) entry which is preliminary data.</text>
</comment>
<dbReference type="EMBL" id="JACEIK010000868">
    <property type="protein sequence ID" value="MCD7463140.1"/>
    <property type="molecule type" value="Genomic_DNA"/>
</dbReference>
<dbReference type="Proteomes" id="UP000823775">
    <property type="component" value="Unassembled WGS sequence"/>
</dbReference>
<evidence type="ECO:0000313" key="2">
    <source>
        <dbReference type="Proteomes" id="UP000823775"/>
    </source>
</evidence>
<name>A0ABS8SWG1_DATST</name>
<evidence type="ECO:0008006" key="3">
    <source>
        <dbReference type="Google" id="ProtNLM"/>
    </source>
</evidence>
<sequence>NTRITVSTLENPLWHCNWVFSLRYQDPGYIKTGVAGQPNAQDPLLNIDLNNTSSCTRNWFQLVPPARSYNPFSQNIVLLATAVLNNSFIISPGSQIVWGRYDPLKAIKGTYAVYKNLLVHFV</sequence>
<evidence type="ECO:0000313" key="1">
    <source>
        <dbReference type="EMBL" id="MCD7463140.1"/>
    </source>
</evidence>
<gene>
    <name evidence="1" type="ORF">HAX54_050030</name>
</gene>
<protein>
    <recommendedName>
        <fullName evidence="3">Lectin</fullName>
    </recommendedName>
</protein>